<accession>A0AAV7RIW1</accession>
<keyword evidence="4" id="KW-1185">Reference proteome</keyword>
<dbReference type="GO" id="GO:0015074">
    <property type="term" value="P:DNA integration"/>
    <property type="evidence" value="ECO:0007669"/>
    <property type="project" value="InterPro"/>
</dbReference>
<sequence length="253" mass="29442">MTIHGLLKELRTDNGPPFQSHKVAKYLKSWRIHHRRITPHWPQANGELERFMRTLNKVIRIAHANLQPYEWAIYTFLQEYRQTPHSITDQAPGHMLMGRVVHDSIPHHPDWTPTPVDRMRSLCQLQKSNGRISHRCKAMSSRFQVGDAVLLKHQNPGSKLQLPFQQSAWTILRITGAKVIVRRGRDEVSQNMSHVKKFHCLLPPPEEEEGAEHNCDPVDVTSPEGPSERVRPCLENEPSWRNLIQMKRRQLLK</sequence>
<name>A0AAV7RIW1_PLEWA</name>
<dbReference type="SUPFAM" id="SSF53098">
    <property type="entry name" value="Ribonuclease H-like"/>
    <property type="match status" value="1"/>
</dbReference>
<dbReference type="InterPro" id="IPR036397">
    <property type="entry name" value="RNaseH_sf"/>
</dbReference>
<dbReference type="PROSITE" id="PS50994">
    <property type="entry name" value="INTEGRASE"/>
    <property type="match status" value="1"/>
</dbReference>
<evidence type="ECO:0000259" key="2">
    <source>
        <dbReference type="PROSITE" id="PS50994"/>
    </source>
</evidence>
<evidence type="ECO:0000256" key="1">
    <source>
        <dbReference type="SAM" id="MobiDB-lite"/>
    </source>
</evidence>
<dbReference type="AlphaFoldDB" id="A0AAV7RIW1"/>
<gene>
    <name evidence="3" type="ORF">NDU88_004976</name>
</gene>
<dbReference type="Proteomes" id="UP001066276">
    <property type="component" value="Chromosome 5"/>
</dbReference>
<dbReference type="InterPro" id="IPR012337">
    <property type="entry name" value="RNaseH-like_sf"/>
</dbReference>
<dbReference type="Gene3D" id="3.30.420.10">
    <property type="entry name" value="Ribonuclease H-like superfamily/Ribonuclease H"/>
    <property type="match status" value="1"/>
</dbReference>
<feature type="domain" description="Integrase catalytic" evidence="2">
    <location>
        <begin position="1"/>
        <end position="100"/>
    </location>
</feature>
<protein>
    <recommendedName>
        <fullName evidence="2">Integrase catalytic domain-containing protein</fullName>
    </recommendedName>
</protein>
<dbReference type="PANTHER" id="PTHR37984:SF11">
    <property type="entry name" value="INTEGRASE CATALYTIC DOMAIN-CONTAINING PROTEIN"/>
    <property type="match status" value="1"/>
</dbReference>
<dbReference type="InterPro" id="IPR050951">
    <property type="entry name" value="Retrovirus_Pol_polyprotein"/>
</dbReference>
<reference evidence="3" key="1">
    <citation type="journal article" date="2022" name="bioRxiv">
        <title>Sequencing and chromosome-scale assembly of the giantPleurodeles waltlgenome.</title>
        <authorList>
            <person name="Brown T."/>
            <person name="Elewa A."/>
            <person name="Iarovenko S."/>
            <person name="Subramanian E."/>
            <person name="Araus A.J."/>
            <person name="Petzold A."/>
            <person name="Susuki M."/>
            <person name="Suzuki K.-i.T."/>
            <person name="Hayashi T."/>
            <person name="Toyoda A."/>
            <person name="Oliveira C."/>
            <person name="Osipova E."/>
            <person name="Leigh N.D."/>
            <person name="Simon A."/>
            <person name="Yun M.H."/>
        </authorList>
    </citation>
    <scope>NUCLEOTIDE SEQUENCE</scope>
    <source>
        <strain evidence="3">20211129_DDA</strain>
        <tissue evidence="3">Liver</tissue>
    </source>
</reference>
<proteinExistence type="predicted"/>
<evidence type="ECO:0000313" key="4">
    <source>
        <dbReference type="Proteomes" id="UP001066276"/>
    </source>
</evidence>
<dbReference type="InterPro" id="IPR001584">
    <property type="entry name" value="Integrase_cat-core"/>
</dbReference>
<comment type="caution">
    <text evidence="3">The sequence shown here is derived from an EMBL/GenBank/DDBJ whole genome shotgun (WGS) entry which is preliminary data.</text>
</comment>
<organism evidence="3 4">
    <name type="scientific">Pleurodeles waltl</name>
    <name type="common">Iberian ribbed newt</name>
    <dbReference type="NCBI Taxonomy" id="8319"/>
    <lineage>
        <taxon>Eukaryota</taxon>
        <taxon>Metazoa</taxon>
        <taxon>Chordata</taxon>
        <taxon>Craniata</taxon>
        <taxon>Vertebrata</taxon>
        <taxon>Euteleostomi</taxon>
        <taxon>Amphibia</taxon>
        <taxon>Batrachia</taxon>
        <taxon>Caudata</taxon>
        <taxon>Salamandroidea</taxon>
        <taxon>Salamandridae</taxon>
        <taxon>Pleurodelinae</taxon>
        <taxon>Pleurodeles</taxon>
    </lineage>
</organism>
<evidence type="ECO:0000313" key="3">
    <source>
        <dbReference type="EMBL" id="KAJ1152199.1"/>
    </source>
</evidence>
<dbReference type="PANTHER" id="PTHR37984">
    <property type="entry name" value="PROTEIN CBG26694"/>
    <property type="match status" value="1"/>
</dbReference>
<dbReference type="EMBL" id="JANPWB010000009">
    <property type="protein sequence ID" value="KAJ1152199.1"/>
    <property type="molecule type" value="Genomic_DNA"/>
</dbReference>
<feature type="region of interest" description="Disordered" evidence="1">
    <location>
        <begin position="206"/>
        <end position="233"/>
    </location>
</feature>
<dbReference type="GO" id="GO:0003676">
    <property type="term" value="F:nucleic acid binding"/>
    <property type="evidence" value="ECO:0007669"/>
    <property type="project" value="InterPro"/>
</dbReference>